<evidence type="ECO:0000313" key="3">
    <source>
        <dbReference type="Proteomes" id="UP001240236"/>
    </source>
</evidence>
<sequence length="864" mass="91577">MTATLTRTEPAGPVTPPPVPGRFARGAGFLVRFLPAVVTAVITIMVLRWYGVSTRDIAAFAGYLLLAVLLPGTLVWRALRRGPGALPSDVAGGAAIGYSLEIIGYVAARWAGQPRLAPALPLAILAAFLLIKPLRRFWRGSGAPVPRRWAWGVAVVCLLVLGWTAAKFFRSHGLSWPTSGSPYVDMPFHLALAGELKNHAPPQIPYVIGEPLHYHWFVYADLAATSWATGIELQVLLLRLSLLPMALIFVIGTAVLATKLAGEFRTAVPWWTGPLAALLPLVGAPVNPYQGVLASVPQGSILDALWLSPTQTFGAMLAVAAVLLLIELLRDAGGAGRWVMLILLLVVITGAKATYQPLLLAGLVLAVTVRWIGEFRPPWAALAATGLTAVTLIFAQLVLFSDSAGGLSVKPLSTALNSALGHIAGTATFPPGTEGGPPAPIRYSAMDGVPFGGQDVDPAALAPIGVTAATGGTAVEGAAATAPGVVGDGLAQLGLERVAELGWWPAFALATLVLLLWMSMVGGAWAMLLRPRRLVDPGVLICLGIVAAGFGAALTFEHPGASQLYFVNSARPYLAALAVAGLSVATAQRRTVGGWFLGLFSLAAGACAVWAGHDLIGEPRDNQGFGSVLAPLAVLAGAGLAVWLLVWGFARLRRRVRPARRAWFAVWLAMLGMVAPGAVAGYASPIMAAVRDGWRDVPMDAEPAEVRPAIPEGAVEAGRWLRDHSTPGDLVATNAHCRTLRQWVCDNRNFWVSAYTERRVLVSGWGYTVTAHAEAARTGTVVNRVEFWDRTLLKLNDAAFQMPSAVSVGRLAADHRVRWFLVDRRTSTPPPELARYAIHRFTAGACDVYELPESAANYRVTSAD</sequence>
<evidence type="ECO:0000313" key="2">
    <source>
        <dbReference type="EMBL" id="MDQ0366308.1"/>
    </source>
</evidence>
<gene>
    <name evidence="2" type="ORF">J2S42_002977</name>
</gene>
<feature type="transmembrane region" description="Helical" evidence="1">
    <location>
        <begin position="236"/>
        <end position="256"/>
    </location>
</feature>
<reference evidence="2 3" key="1">
    <citation type="submission" date="2023-07" db="EMBL/GenBank/DDBJ databases">
        <title>Sequencing the genomes of 1000 actinobacteria strains.</title>
        <authorList>
            <person name="Klenk H.-P."/>
        </authorList>
    </citation>
    <scope>NUCLEOTIDE SEQUENCE [LARGE SCALE GENOMIC DNA]</scope>
    <source>
        <strain evidence="2 3">DSM 44709</strain>
    </source>
</reference>
<keyword evidence="1" id="KW-0812">Transmembrane</keyword>
<protein>
    <submittedName>
        <fullName evidence="2">Uncharacterized protein</fullName>
    </submittedName>
</protein>
<comment type="caution">
    <text evidence="2">The sequence shown here is derived from an EMBL/GenBank/DDBJ whole genome shotgun (WGS) entry which is preliminary data.</text>
</comment>
<feature type="transmembrane region" description="Helical" evidence="1">
    <location>
        <begin position="594"/>
        <end position="613"/>
    </location>
</feature>
<feature type="transmembrane region" description="Helical" evidence="1">
    <location>
        <begin position="625"/>
        <end position="650"/>
    </location>
</feature>
<feature type="transmembrane region" description="Helical" evidence="1">
    <location>
        <begin position="57"/>
        <end position="79"/>
    </location>
</feature>
<feature type="transmembrane region" description="Helical" evidence="1">
    <location>
        <begin position="116"/>
        <end position="137"/>
    </location>
</feature>
<proteinExistence type="predicted"/>
<organism evidence="2 3">
    <name type="scientific">Catenuloplanes indicus</name>
    <dbReference type="NCBI Taxonomy" id="137267"/>
    <lineage>
        <taxon>Bacteria</taxon>
        <taxon>Bacillati</taxon>
        <taxon>Actinomycetota</taxon>
        <taxon>Actinomycetes</taxon>
        <taxon>Micromonosporales</taxon>
        <taxon>Micromonosporaceae</taxon>
        <taxon>Catenuloplanes</taxon>
    </lineage>
</organism>
<feature type="transmembrane region" description="Helical" evidence="1">
    <location>
        <begin position="538"/>
        <end position="558"/>
    </location>
</feature>
<dbReference type="RefSeq" id="WP_307239532.1">
    <property type="nucleotide sequence ID" value="NZ_JAUSUZ010000001.1"/>
</dbReference>
<dbReference type="EMBL" id="JAUSUZ010000001">
    <property type="protein sequence ID" value="MDQ0366308.1"/>
    <property type="molecule type" value="Genomic_DNA"/>
</dbReference>
<feature type="transmembrane region" description="Helical" evidence="1">
    <location>
        <begin position="380"/>
        <end position="400"/>
    </location>
</feature>
<name>A0AAE3VYF3_9ACTN</name>
<keyword evidence="1" id="KW-1133">Transmembrane helix</keyword>
<feature type="transmembrane region" description="Helical" evidence="1">
    <location>
        <begin position="503"/>
        <end position="526"/>
    </location>
</feature>
<feature type="transmembrane region" description="Helical" evidence="1">
    <location>
        <begin position="662"/>
        <end position="683"/>
    </location>
</feature>
<feature type="transmembrane region" description="Helical" evidence="1">
    <location>
        <begin position="29"/>
        <end position="51"/>
    </location>
</feature>
<dbReference type="Proteomes" id="UP001240236">
    <property type="component" value="Unassembled WGS sequence"/>
</dbReference>
<feature type="transmembrane region" description="Helical" evidence="1">
    <location>
        <begin position="268"/>
        <end position="286"/>
    </location>
</feature>
<feature type="transmembrane region" description="Helical" evidence="1">
    <location>
        <begin position="306"/>
        <end position="328"/>
    </location>
</feature>
<evidence type="ECO:0000256" key="1">
    <source>
        <dbReference type="SAM" id="Phobius"/>
    </source>
</evidence>
<keyword evidence="3" id="KW-1185">Reference proteome</keyword>
<feature type="transmembrane region" description="Helical" evidence="1">
    <location>
        <begin position="91"/>
        <end position="110"/>
    </location>
</feature>
<keyword evidence="1" id="KW-0472">Membrane</keyword>
<dbReference type="AlphaFoldDB" id="A0AAE3VYF3"/>
<accession>A0AAE3VYF3</accession>
<feature type="transmembrane region" description="Helical" evidence="1">
    <location>
        <begin position="149"/>
        <end position="169"/>
    </location>
</feature>